<evidence type="ECO:0000313" key="1">
    <source>
        <dbReference type="EMBL" id="GIZ54040.1"/>
    </source>
</evidence>
<gene>
    <name evidence="1" type="ORF">NCCP691_40540</name>
    <name evidence="2" type="ORF">NCCP691_40900</name>
</gene>
<accession>A0ABQ4QB70</accession>
<evidence type="ECO:0000313" key="2">
    <source>
        <dbReference type="EMBL" id="GIZ54076.1"/>
    </source>
</evidence>
<comment type="caution">
    <text evidence="1">The sequence shown here is derived from an EMBL/GenBank/DDBJ whole genome shotgun (WGS) entry which is preliminary data.</text>
</comment>
<dbReference type="EMBL" id="BPMK01000025">
    <property type="protein sequence ID" value="GIZ54076.1"/>
    <property type="molecule type" value="Genomic_DNA"/>
</dbReference>
<organism evidence="1 3">
    <name type="scientific">Noviherbaspirillum aridicola</name>
    <dbReference type="NCBI Taxonomy" id="2849687"/>
    <lineage>
        <taxon>Bacteria</taxon>
        <taxon>Pseudomonadati</taxon>
        <taxon>Pseudomonadota</taxon>
        <taxon>Betaproteobacteria</taxon>
        <taxon>Burkholderiales</taxon>
        <taxon>Oxalobacteraceae</taxon>
        <taxon>Noviherbaspirillum</taxon>
    </lineage>
</organism>
<reference evidence="1 3" key="1">
    <citation type="journal article" date="2022" name="Int. J. Syst. Evol. Microbiol.">
        <title>Noviherbaspirillum aridicola sp. nov., isolated from an arid soil in Pakistan.</title>
        <authorList>
            <person name="Khan I.U."/>
            <person name="Saqib M."/>
            <person name="Amin A."/>
            <person name="Hussain F."/>
            <person name="Li L."/>
            <person name="Liu Y.H."/>
            <person name="Fang B.Z."/>
            <person name="Ahmed I."/>
            <person name="Li W.J."/>
        </authorList>
    </citation>
    <scope>NUCLEOTIDE SEQUENCE [LARGE SCALE GENOMIC DNA]</scope>
    <source>
        <strain evidence="1 3">NCCP-691</strain>
    </source>
</reference>
<keyword evidence="3" id="KW-1185">Reference proteome</keyword>
<dbReference type="RefSeq" id="WP_220810454.1">
    <property type="nucleotide sequence ID" value="NZ_BPMK01000025.1"/>
</dbReference>
<protein>
    <submittedName>
        <fullName evidence="1">Uncharacterized protein</fullName>
    </submittedName>
</protein>
<sequence length="185" mass="21481">MEILKSSVVRKDLTKILNGITKGEIEEVGIEVNGEIVAVLTSERPDYEIPPLFLRAEEAREDWAGVIETVAIQNARYYFRKKSSEICVYLRRHEDYRHAAAKRWKAHLTEYRNAKKEPLTIEDLHDSQEEMKHLVEQALAMIHQLDMKHKHVFARIERNGDLLATPENGVQARFNADDLGRYEVD</sequence>
<proteinExistence type="predicted"/>
<dbReference type="EMBL" id="BPMK01000025">
    <property type="protein sequence ID" value="GIZ54040.1"/>
    <property type="molecule type" value="Genomic_DNA"/>
</dbReference>
<evidence type="ECO:0000313" key="3">
    <source>
        <dbReference type="Proteomes" id="UP000887222"/>
    </source>
</evidence>
<name>A0ABQ4QB70_9BURK</name>
<dbReference type="Proteomes" id="UP000887222">
    <property type="component" value="Unassembled WGS sequence"/>
</dbReference>